<proteinExistence type="predicted"/>
<feature type="region of interest" description="Disordered" evidence="1">
    <location>
        <begin position="572"/>
        <end position="591"/>
    </location>
</feature>
<protein>
    <submittedName>
        <fullName evidence="2">Uncharacterized protein</fullName>
    </submittedName>
</protein>
<keyword evidence="3" id="KW-1185">Reference proteome</keyword>
<dbReference type="PANTHER" id="PTHR42264">
    <property type="entry name" value="EPHRIN_REC_LIKE DOMAIN-CONTAINING PROTEIN"/>
    <property type="match status" value="1"/>
</dbReference>
<feature type="compositionally biased region" description="Polar residues" evidence="1">
    <location>
        <begin position="638"/>
        <end position="655"/>
    </location>
</feature>
<feature type="compositionally biased region" description="Basic residues" evidence="1">
    <location>
        <begin position="622"/>
        <end position="632"/>
    </location>
</feature>
<evidence type="ECO:0000313" key="3">
    <source>
        <dbReference type="Proteomes" id="UP001445076"/>
    </source>
</evidence>
<feature type="compositionally biased region" description="Polar residues" evidence="1">
    <location>
        <begin position="1010"/>
        <end position="1032"/>
    </location>
</feature>
<name>A0AAW0YD19_CHEQU</name>
<feature type="region of interest" description="Disordered" evidence="1">
    <location>
        <begin position="1890"/>
        <end position="1923"/>
    </location>
</feature>
<organism evidence="2 3">
    <name type="scientific">Cherax quadricarinatus</name>
    <name type="common">Australian red claw crayfish</name>
    <dbReference type="NCBI Taxonomy" id="27406"/>
    <lineage>
        <taxon>Eukaryota</taxon>
        <taxon>Metazoa</taxon>
        <taxon>Ecdysozoa</taxon>
        <taxon>Arthropoda</taxon>
        <taxon>Crustacea</taxon>
        <taxon>Multicrustacea</taxon>
        <taxon>Malacostraca</taxon>
        <taxon>Eumalacostraca</taxon>
        <taxon>Eucarida</taxon>
        <taxon>Decapoda</taxon>
        <taxon>Pleocyemata</taxon>
        <taxon>Astacidea</taxon>
        <taxon>Parastacoidea</taxon>
        <taxon>Parastacidae</taxon>
        <taxon>Cherax</taxon>
    </lineage>
</organism>
<evidence type="ECO:0000256" key="1">
    <source>
        <dbReference type="SAM" id="MobiDB-lite"/>
    </source>
</evidence>
<accession>A0AAW0YD19</accession>
<comment type="caution">
    <text evidence="2">The sequence shown here is derived from an EMBL/GenBank/DDBJ whole genome shotgun (WGS) entry which is preliminary data.</text>
</comment>
<dbReference type="Proteomes" id="UP001445076">
    <property type="component" value="Unassembled WGS sequence"/>
</dbReference>
<feature type="region of interest" description="Disordered" evidence="1">
    <location>
        <begin position="619"/>
        <end position="658"/>
    </location>
</feature>
<feature type="compositionally biased region" description="Basic residues" evidence="1">
    <location>
        <begin position="575"/>
        <end position="590"/>
    </location>
</feature>
<feature type="region of interest" description="Disordered" evidence="1">
    <location>
        <begin position="1006"/>
        <end position="1037"/>
    </location>
</feature>
<dbReference type="PANTHER" id="PTHR42264:SF6">
    <property type="entry name" value="TRANSMEMBRANE PROTEIN"/>
    <property type="match status" value="1"/>
</dbReference>
<feature type="compositionally biased region" description="Polar residues" evidence="1">
    <location>
        <begin position="2254"/>
        <end position="2267"/>
    </location>
</feature>
<feature type="region of interest" description="Disordered" evidence="1">
    <location>
        <begin position="2254"/>
        <end position="2282"/>
    </location>
</feature>
<reference evidence="2 3" key="1">
    <citation type="journal article" date="2024" name="BMC Genomics">
        <title>Genome assembly of redclaw crayfish (Cherax quadricarinatus) provides insights into its immune adaptation and hypoxia tolerance.</title>
        <authorList>
            <person name="Liu Z."/>
            <person name="Zheng J."/>
            <person name="Li H."/>
            <person name="Fang K."/>
            <person name="Wang S."/>
            <person name="He J."/>
            <person name="Zhou D."/>
            <person name="Weng S."/>
            <person name="Chi M."/>
            <person name="Gu Z."/>
            <person name="He J."/>
            <person name="Li F."/>
            <person name="Wang M."/>
        </authorList>
    </citation>
    <scope>NUCLEOTIDE SEQUENCE [LARGE SCALE GENOMIC DNA]</scope>
    <source>
        <strain evidence="2">ZL_2023a</strain>
    </source>
</reference>
<dbReference type="EMBL" id="JARKIK010000009">
    <property type="protein sequence ID" value="KAK8749592.1"/>
    <property type="molecule type" value="Genomic_DNA"/>
</dbReference>
<gene>
    <name evidence="2" type="ORF">OTU49_015449</name>
</gene>
<sequence>MNFGHPCSHCREGCVRPFQFSLDQAVLRCDNTECESLLISSPWQNVINRNIRQQVPRRSANFGHHRFWEGSSNSSGVQLDVRSPLLSPAQSMGSVTDKEVELLLLKSYAPSKFVRNKSKYSKKCPVSPNFAAVPADFQPPVLKDDSKCDSFFELLGSLDLDSPAHVRSLTKESPPLTSSNDTGLDIVTAELESWMKGFESPTFNNGINEIVCTDSIGVKPSSTGPNSNRTFRKNISESRISEQQKLIIPSQRSAFSQISPMKEKSGLNDSLDFTSDLLPSSPLLEVNADIKKKVAQSYQENDTKSTSLTCPPNHPVNYDLSVLCDSQFLSPAASAASDDSGYNEEDTNKVSAVALPHLQDENHLSSCSKSNLESVQTVEANETSKCKSVLASSHNLKSIIAMDLELSACQALPHFNIHPAMVTIEKCLDLNEQTGVESELSRSQLPVDQSAITSELPLSRVEGEVKADNDSEAFFFENSPSSSGSFNADLESNNIHSASKDDIMPKAKTGANLIIEPSQAAVIQEHCDSSSQFGSSLLSDIAENVESKASCSDHSSDTLSFCSVTNINRYNTTNRGRRRGRGKGRKKGKAHQFFNGCRRLSTNNLLDSSIKVCNNTVPILRGRGRGRGRASNRGRGQDSLNNTQELSKSQPNRSKLPSVMLPRQTRQRTGTIEVQAPTVPRGRFCDQLITEDSYDGNIRRSLSTLLQGPSLQIPDQRSNHHNRNLTNLSFRSLLSGSLAKDPWSVMELSLEEVDIEVVVQGVHSSDVLNEGMSAPDLNEMSNGSSDTSRYVHCEELKETDTVTGRELKNKCLSQVYDNAECRKMSQQQKTDKKNCSEISFSNIFKDRTVAHNIQMADKSTLDTKSVGISKELGYCINSNNEKVCTVKVFPSNQHCITSHIPQNYKNLDQVSNIIEVKHNSKRYAHYQPKSSVEAKKEQKVLKNDNQNINLKSNKNSPHIQTHIQLQPYGKNKELSQQQYTIDMNKEPNFTVTQLIYSLGESNEGLKENKQSLVNQESSHNQPTSIQKQTVSKGDNRTQSEKLNSVFGTFEEQKMEATQNNSQFEQFESVLNEIKVNKEFSQAEETIIINPESSLSITNYENINISQNSNNLLNKSKGIDSSLQKNSLIPALPKHLLESVGLISESNNSELQCTKEEKKDTVLDSLPQKEIKNKLPTAESSTNASLHYLLTSSNCENIRSWMGCQEKTPKDQAETLSSINEVKNIPDLSKHDTEARTKNSSSKYFGSLLQDVVFDDEFFQCPLQEHPSKTFEEHITSSLFFGETANTSPQASYNETSNSNQASDAKRVYYVEQYEKFPEKNSHSLKCTDFQFSEQLTIKGSEKAATQVYSTPVSSNITTGFLPTKLSVLPSTVSPSGLTFTSTVSASSTATPIVSCNYVCTTSVLPTVMSVTIPTVSSVAINTVPICSSVLISGVSALSKKYKRQPEHKFISKVDDVSTVKKEIDSSKQSLLSVLTNTVKVNNKLCLTNVTKDISGKLFLSNITSAKSTVNPNNNGCGLEGNFSTSFPSTSVNFSAVKCEDEISKFGEVENMYKISGTSKVTKSAEKSLTEPAENFTFRNTFVKHDPDFTHDEDNESIPIISMDSEDEIQIIIPEKRKLRKTRDVSEPGYCESQHETNSVCLTEKEKRESCVCGTNSEFCCEKERETHTVTETNLDRYIKVDLTLDQGLIGEPVSKGRKRIIEKSDETRPTKKTRAMLNIMLKKEEDGSKCNNNFFNSSRKINTENRVLVCGILDNSVVHDKQCYSPRVKEFVDFDESARGKNYVDKFYFGSKKSRNKESQERSVTVQFEPVMKNDEDSYTLKQGSTAQRNVNQQISQIGNLRRDSNFGCAKSSPQHEINSPLSFDISDPGMLELDCAHSGFFSLGISSSGSCTSSPEPSQEKFGAGDFRGNLKPYEGSGNGPKISDLESRLRYITKCDTLGSGCDNFQITSNSDKSFNDVSEKQIVSEYEDSERLPNDENSELLSNMRIQITNSEGQFPKCLPFTNSQCMNNKSESVDTNPSRIVKISEDAFKLGKAASTVILTNKCVPTQTHLIPVYPIKNNLICNEAASICSFSSSSLSSSHARCLESEEKNSLKNQDALIIPSVKDANGSIVARSKGELNLPLITAFKPSCIPLSKLLPLMPTCTNMQICHRPSQCENRESVIDYQASVSPKKLTTDPQALVASFGSTVPNDKIFMQANSSCNLREIQSTSNDKTERIHSSHERIIAVTSQTTSGPVTQVLRVAAPLSTKPSQLQTDNNQNNGVSEGENVSIDGEGHKASNKNKMLKKIKMGSNGGFYFRPTSSLLNSILQMRKKEKIEAANENDRNSTYLKLPDGKPISHPMFVPKKSESQIHKYKKKKKLKRDRKTKHFAMQKVMETVEQRIRSDTVPEMVAVCVGGKLHIYHND</sequence>
<evidence type="ECO:0000313" key="2">
    <source>
        <dbReference type="EMBL" id="KAK8749592.1"/>
    </source>
</evidence>